<dbReference type="InterPro" id="IPR036291">
    <property type="entry name" value="NAD(P)-bd_dom_sf"/>
</dbReference>
<accession>A0A2S0WTW1</accession>
<dbReference type="Proteomes" id="UP000244729">
    <property type="component" value="Chromosome"/>
</dbReference>
<gene>
    <name evidence="2" type="ORF">DCE93_02880</name>
</gene>
<protein>
    <submittedName>
        <fullName evidence="2">Alanine-phosphoribitol ligase</fullName>
    </submittedName>
</protein>
<dbReference type="PANTHER" id="PTHR43157">
    <property type="entry name" value="PHOSPHATIDYLINOSITOL-GLYCAN BIOSYNTHESIS CLASS F PROTEIN-RELATED"/>
    <property type="match status" value="1"/>
</dbReference>
<evidence type="ECO:0000256" key="1">
    <source>
        <dbReference type="ARBA" id="ARBA00023002"/>
    </source>
</evidence>
<dbReference type="OrthoDB" id="3237043at2"/>
<keyword evidence="3" id="KW-1185">Reference proteome</keyword>
<keyword evidence="2" id="KW-0436">Ligase</keyword>
<dbReference type="RefSeq" id="WP_108594552.1">
    <property type="nucleotide sequence ID" value="NZ_CP028913.1"/>
</dbReference>
<dbReference type="Gene3D" id="3.40.50.720">
    <property type="entry name" value="NAD(P)-binding Rossmann-like Domain"/>
    <property type="match status" value="1"/>
</dbReference>
<reference evidence="2 3" key="1">
    <citation type="submission" date="2018-04" db="EMBL/GenBank/DDBJ databases">
        <authorList>
            <person name="Li J."/>
        </authorList>
    </citation>
    <scope>NUCLEOTIDE SEQUENCE [LARGE SCALE GENOMIC DNA]</scope>
    <source>
        <strain evidence="3">30A</strain>
    </source>
</reference>
<dbReference type="GO" id="GO:0016491">
    <property type="term" value="F:oxidoreductase activity"/>
    <property type="evidence" value="ECO:0007669"/>
    <property type="project" value="UniProtKB-KW"/>
</dbReference>
<dbReference type="PANTHER" id="PTHR43157:SF31">
    <property type="entry name" value="PHOSPHATIDYLINOSITOL-GLYCAN BIOSYNTHESIS CLASS F PROTEIN"/>
    <property type="match status" value="1"/>
</dbReference>
<proteinExistence type="predicted"/>
<evidence type="ECO:0000313" key="2">
    <source>
        <dbReference type="EMBL" id="AWB94730.1"/>
    </source>
</evidence>
<name>A0A2S0WTW1_9MICO</name>
<dbReference type="InterPro" id="IPR002347">
    <property type="entry name" value="SDR_fam"/>
</dbReference>
<dbReference type="KEGG" id="agm:DCE93_02880"/>
<dbReference type="GO" id="GO:0016874">
    <property type="term" value="F:ligase activity"/>
    <property type="evidence" value="ECO:0007669"/>
    <property type="project" value="UniProtKB-KW"/>
</dbReference>
<dbReference type="SUPFAM" id="SSF51735">
    <property type="entry name" value="NAD(P)-binding Rossmann-fold domains"/>
    <property type="match status" value="1"/>
</dbReference>
<dbReference type="EMBL" id="CP028913">
    <property type="protein sequence ID" value="AWB94730.1"/>
    <property type="molecule type" value="Genomic_DNA"/>
</dbReference>
<dbReference type="Pfam" id="PF00106">
    <property type="entry name" value="adh_short"/>
    <property type="match status" value="1"/>
</dbReference>
<keyword evidence="1" id="KW-0560">Oxidoreductase</keyword>
<dbReference type="AlphaFoldDB" id="A0A2S0WTW1"/>
<sequence>MTQRDRIVIVTGATSGLGLHLAQRLAGRPGYSVILTSRSAAGADAAARPIGARGLPLDLGSLASVRAFAAEIAALTDGQPVYAVVCNAAIQVVQERTTTVDGFETTIGVNHIGNVALIEALLSTTGAPERLVLVASGVHDPDQATGMPHPLEDATVRELAYPGARHPSDESLQREGRRRYATSKLLNVRTAIELSRRLAGATVVSSFDPGLMPGTGLARDASSWQRALWATVFRLLVVIPGVQSPRRSAGQLEHLVTDAATVPSGTYVARGRPRLPSVAARDVEAQRALYADTLALIAEAEASGARGASVTKAG</sequence>
<evidence type="ECO:0000313" key="3">
    <source>
        <dbReference type="Proteomes" id="UP000244729"/>
    </source>
</evidence>
<organism evidence="2 3">
    <name type="scientific">Agromyces badenianii</name>
    <dbReference type="NCBI Taxonomy" id="2080742"/>
    <lineage>
        <taxon>Bacteria</taxon>
        <taxon>Bacillati</taxon>
        <taxon>Actinomycetota</taxon>
        <taxon>Actinomycetes</taxon>
        <taxon>Micrococcales</taxon>
        <taxon>Microbacteriaceae</taxon>
        <taxon>Agromyces</taxon>
    </lineage>
</organism>